<organism evidence="1 2">
    <name type="scientific">Handelsmanbacteria sp. (strain RIFCSPLOWO2_12_FULL_64_10)</name>
    <dbReference type="NCBI Taxonomy" id="1817868"/>
    <lineage>
        <taxon>Bacteria</taxon>
        <taxon>Candidatus Handelsmaniibacteriota</taxon>
    </lineage>
</organism>
<dbReference type="Gene3D" id="3.20.20.80">
    <property type="entry name" value="Glycosidases"/>
    <property type="match status" value="1"/>
</dbReference>
<dbReference type="PANTHER" id="PTHR43405:SF1">
    <property type="entry name" value="GLYCOSYL HYDROLASE DIGH"/>
    <property type="match status" value="1"/>
</dbReference>
<protein>
    <recommendedName>
        <fullName evidence="3">Glycosyl hydrolase-like 10 domain-containing protein</fullName>
    </recommendedName>
</protein>
<comment type="caution">
    <text evidence="1">The sequence shown here is derived from an EMBL/GenBank/DDBJ whole genome shotgun (WGS) entry which is preliminary data.</text>
</comment>
<dbReference type="AlphaFoldDB" id="A0A1F6C283"/>
<dbReference type="SUPFAM" id="SSF51445">
    <property type="entry name" value="(Trans)glycosidases"/>
    <property type="match status" value="1"/>
</dbReference>
<dbReference type="InterPro" id="IPR017853">
    <property type="entry name" value="GH"/>
</dbReference>
<dbReference type="PANTHER" id="PTHR43405">
    <property type="entry name" value="GLYCOSYL HYDROLASE DIGH"/>
    <property type="match status" value="1"/>
</dbReference>
<dbReference type="InterPro" id="IPR052177">
    <property type="entry name" value="Divisome_Glycosyl_Hydrolase"/>
</dbReference>
<gene>
    <name evidence="1" type="ORF">A3F84_12875</name>
</gene>
<accession>A0A1F6C283</accession>
<dbReference type="Proteomes" id="UP000178606">
    <property type="component" value="Unassembled WGS sequence"/>
</dbReference>
<name>A0A1F6C283_HANXR</name>
<dbReference type="EMBL" id="MFKF01000440">
    <property type="protein sequence ID" value="OGG43271.1"/>
    <property type="molecule type" value="Genomic_DNA"/>
</dbReference>
<reference evidence="1 2" key="1">
    <citation type="journal article" date="2016" name="Nat. Commun.">
        <title>Thousands of microbial genomes shed light on interconnected biogeochemical processes in an aquifer system.</title>
        <authorList>
            <person name="Anantharaman K."/>
            <person name="Brown C.T."/>
            <person name="Hug L.A."/>
            <person name="Sharon I."/>
            <person name="Castelle C.J."/>
            <person name="Probst A.J."/>
            <person name="Thomas B.C."/>
            <person name="Singh A."/>
            <person name="Wilkins M.J."/>
            <person name="Karaoz U."/>
            <person name="Brodie E.L."/>
            <person name="Williams K.H."/>
            <person name="Hubbard S.S."/>
            <person name="Banfield J.F."/>
        </authorList>
    </citation>
    <scope>NUCLEOTIDE SEQUENCE [LARGE SCALE GENOMIC DNA]</scope>
    <source>
        <strain evidence="2">RIFCSPLOWO2_12_FULL_64_10</strain>
    </source>
</reference>
<evidence type="ECO:0000313" key="1">
    <source>
        <dbReference type="EMBL" id="OGG43271.1"/>
    </source>
</evidence>
<sequence length="366" mass="41452">MSNVRYRVLIAVLLLVVAQEGMAQSKISEGGKAVLIRGTYAHPKAFWDKGGRLDDYGVNAIFVHYGSITEDLIARAKAEGCQVYAEFATLNGKGWVEQHPDAHPINEKGERAPAATWFMGACPTNQAFRESRMQALRDLLTKYDIAGVWMDYLHWHAQFEDPYPVFQKTCFNASCLDAFQKATGIAPRGETTEEKAKDILGHHAKAWEDWRCSVIVDWATDIRGIVKSLRPNALLGNYQAPWRDDELGNVRRRCLGLDLDRLAKVVDVFSPMVYHGRCGMPPEWVRDYVEWFSRRVEVQTAPDRFPRLLPIVQAHDEPRIEPEEFEKVLRYGLAGKSTGVMMFTLGSVAQDEGKMAAMKKVYNEVK</sequence>
<proteinExistence type="predicted"/>
<evidence type="ECO:0008006" key="3">
    <source>
        <dbReference type="Google" id="ProtNLM"/>
    </source>
</evidence>
<evidence type="ECO:0000313" key="2">
    <source>
        <dbReference type="Proteomes" id="UP000178606"/>
    </source>
</evidence>